<dbReference type="PROSITE" id="PS50075">
    <property type="entry name" value="CARRIER"/>
    <property type="match status" value="1"/>
</dbReference>
<keyword evidence="5" id="KW-1185">Reference proteome</keyword>
<evidence type="ECO:0000313" key="2">
    <source>
        <dbReference type="EMBL" id="RED36265.1"/>
    </source>
</evidence>
<evidence type="ECO:0000313" key="4">
    <source>
        <dbReference type="Proteomes" id="UP000252631"/>
    </source>
</evidence>
<dbReference type="SUPFAM" id="SSF47336">
    <property type="entry name" value="ACP-like"/>
    <property type="match status" value="1"/>
</dbReference>
<protein>
    <submittedName>
        <fullName evidence="3">Acyl carrier protein</fullName>
    </submittedName>
</protein>
<dbReference type="AlphaFoldDB" id="A0A336JMC0"/>
<dbReference type="InterPro" id="IPR009081">
    <property type="entry name" value="PP-bd_ACP"/>
</dbReference>
<dbReference type="OrthoDB" id="8250336at2"/>
<gene>
    <name evidence="2" type="ORF">BJ125_108200</name>
    <name evidence="3" type="ORF">SAMN05892882_108200</name>
</gene>
<evidence type="ECO:0000313" key="5">
    <source>
        <dbReference type="Proteomes" id="UP000256343"/>
    </source>
</evidence>
<feature type="domain" description="Carrier" evidence="1">
    <location>
        <begin position="4"/>
        <end position="85"/>
    </location>
</feature>
<dbReference type="Proteomes" id="UP000252631">
    <property type="component" value="Unassembled WGS sequence"/>
</dbReference>
<dbReference type="Pfam" id="PF00550">
    <property type="entry name" value="PP-binding"/>
    <property type="match status" value="1"/>
</dbReference>
<dbReference type="EMBL" id="QRDT01000008">
    <property type="protein sequence ID" value="RED36265.1"/>
    <property type="molecule type" value="Genomic_DNA"/>
</dbReference>
<organism evidence="3 4">
    <name type="scientific">Rhodopseudomonas pentothenatexigens</name>
    <dbReference type="NCBI Taxonomy" id="999699"/>
    <lineage>
        <taxon>Bacteria</taxon>
        <taxon>Pseudomonadati</taxon>
        <taxon>Pseudomonadota</taxon>
        <taxon>Alphaproteobacteria</taxon>
        <taxon>Hyphomicrobiales</taxon>
        <taxon>Nitrobacteraceae</taxon>
        <taxon>Rhodopseudomonas</taxon>
    </lineage>
</organism>
<dbReference type="RefSeq" id="WP_114357882.1">
    <property type="nucleotide sequence ID" value="NZ_QRDT01000008.1"/>
</dbReference>
<accession>A0A336JMC0</accession>
<dbReference type="Proteomes" id="UP000256343">
    <property type="component" value="Unassembled WGS sequence"/>
</dbReference>
<dbReference type="EMBL" id="UFQQ01000008">
    <property type="protein sequence ID" value="SSW90825.1"/>
    <property type="molecule type" value="Genomic_DNA"/>
</dbReference>
<evidence type="ECO:0000313" key="3">
    <source>
        <dbReference type="EMBL" id="SSW90825.1"/>
    </source>
</evidence>
<dbReference type="Gene3D" id="1.10.1200.10">
    <property type="entry name" value="ACP-like"/>
    <property type="match status" value="1"/>
</dbReference>
<name>A0A336JMC0_9BRAD</name>
<reference evidence="2 5" key="2">
    <citation type="submission" date="2018-07" db="EMBL/GenBank/DDBJ databases">
        <title>Genomic Encyclopedia of Archaeal and Bacterial Type Strains, Phase II (KMG-II): from individual species to whole genera.</title>
        <authorList>
            <person name="Goeker M."/>
        </authorList>
    </citation>
    <scope>NUCLEOTIDE SEQUENCE [LARGE SCALE GENOMIC DNA]</scope>
    <source>
        <strain evidence="2 5">JA575</strain>
    </source>
</reference>
<proteinExistence type="predicted"/>
<dbReference type="InterPro" id="IPR036736">
    <property type="entry name" value="ACP-like_sf"/>
</dbReference>
<reference evidence="3 4" key="1">
    <citation type="submission" date="2017-08" db="EMBL/GenBank/DDBJ databases">
        <authorList>
            <person name="de Groot N.N."/>
        </authorList>
    </citation>
    <scope>NUCLEOTIDE SEQUENCE [LARGE SCALE GENOMIC DNA]</scope>
    <source>
        <strain evidence="3 4">JA575</strain>
    </source>
</reference>
<evidence type="ECO:0000259" key="1">
    <source>
        <dbReference type="PROSITE" id="PS50075"/>
    </source>
</evidence>
<sequence length="90" mass="9525">MQAGSSTVLESKIIALVESILAQNGLAGGIQRDTTFADAGLTSMEMVNLMLAVESEFDMTLPQSDITPENFTSAATVAQLVLRRQHAKAA</sequence>